<sequence length="609" mass="67772">MRLLQLLLAPTLLAAWTQAQTTTGHTHSEHLELTPLPNHHLHADFTFNATTPLAAYRSHHYRYFPRSLAQILQSTHTSELHLRFALGRWDDEQWGPRPHGGRREGGTGVEIWAWLEGQDDAEIEQRWSALVNSLSGLFCASLNFIDSTKTTSPVLTFEPEGQLQSSSAKLMHGLLPREVICTENLTPFLKLLPCKGKAGISSLLDGHKLFDASWQSMSIDVRTLCPAGAACSLEIEQGISMALSIPRSMRGRQDPIPRPLPREEIQCDGSKSDSHDSCFPKSLEGEMAWSLSKVFGRQLKGVCGQVGAEPDRVTVNVPAERDIQSIGIDAGHSEGVRTYNLDSDGDFDLIASQQQLDITTTRPLPALFVSRQMTGHGQERGGMQTTIRNPHQYPQQIIFFESLPWFIRPYMHTLSVQGAAIEKMYYTPLIDRKRGTHLELMLIIPAESTVTLQYEVEKAILRYTEYPPDANRGFDIGAAVVRVLPTTGMKEQYLRTTGLLLPLPTPDFSMPYNVIILTSTVIALGFGSIFNLLVRKFVLLEEVPESPLRQRVKAVIQRIQTRLGKRKLVADNAVEASDHKVDSTSLKTSSTDAGHANGSTDIRQRSTLK</sequence>
<dbReference type="InterPro" id="IPR007245">
    <property type="entry name" value="PIG-T"/>
</dbReference>
<dbReference type="OrthoDB" id="331263at2759"/>
<feature type="chain" id="PRO_5026036538" description="GPI transamidase component GPI16" evidence="3">
    <location>
        <begin position="20"/>
        <end position="609"/>
    </location>
</feature>
<accession>A0A6H0Y4T2</accession>
<evidence type="ECO:0000256" key="1">
    <source>
        <dbReference type="SAM" id="MobiDB-lite"/>
    </source>
</evidence>
<evidence type="ECO:0000256" key="2">
    <source>
        <dbReference type="SAM" id="Phobius"/>
    </source>
</evidence>
<dbReference type="PANTHER" id="PTHR12959">
    <property type="entry name" value="GPI TRANSAMIDASE COMPONENT PIG-T-RELATED"/>
    <property type="match status" value="1"/>
</dbReference>
<dbReference type="GO" id="GO:0042765">
    <property type="term" value="C:GPI-anchor transamidase complex"/>
    <property type="evidence" value="ECO:0007669"/>
    <property type="project" value="InterPro"/>
</dbReference>
<dbReference type="AlphaFoldDB" id="A0A6H0Y4T2"/>
<dbReference type="GO" id="GO:0016255">
    <property type="term" value="P:attachment of GPI anchor to protein"/>
    <property type="evidence" value="ECO:0007669"/>
    <property type="project" value="InterPro"/>
</dbReference>
<feature type="transmembrane region" description="Helical" evidence="2">
    <location>
        <begin position="512"/>
        <end position="534"/>
    </location>
</feature>
<dbReference type="Proteomes" id="UP000503462">
    <property type="component" value="Chromosome 5"/>
</dbReference>
<feature type="compositionally biased region" description="Polar residues" evidence="1">
    <location>
        <begin position="583"/>
        <end position="609"/>
    </location>
</feature>
<reference evidence="4 5" key="1">
    <citation type="journal article" date="2016" name="Sci. Rep.">
        <title>Peltaster fructicola genome reveals evolution from an invasive phytopathogen to an ectophytic parasite.</title>
        <authorList>
            <person name="Xu C."/>
            <person name="Chen H."/>
            <person name="Gleason M.L."/>
            <person name="Xu J.R."/>
            <person name="Liu H."/>
            <person name="Zhang R."/>
            <person name="Sun G."/>
        </authorList>
    </citation>
    <scope>NUCLEOTIDE SEQUENCE [LARGE SCALE GENOMIC DNA]</scope>
    <source>
        <strain evidence="4 5">LNHT1506</strain>
    </source>
</reference>
<gene>
    <name evidence="4" type="ORF">AMS68_007493</name>
</gene>
<dbReference type="Pfam" id="PF04113">
    <property type="entry name" value="Gpi16"/>
    <property type="match status" value="1"/>
</dbReference>
<organism evidence="4 5">
    <name type="scientific">Peltaster fructicola</name>
    <dbReference type="NCBI Taxonomy" id="286661"/>
    <lineage>
        <taxon>Eukaryota</taxon>
        <taxon>Fungi</taxon>
        <taxon>Dikarya</taxon>
        <taxon>Ascomycota</taxon>
        <taxon>Pezizomycotina</taxon>
        <taxon>Dothideomycetes</taxon>
        <taxon>Dothideomycetes incertae sedis</taxon>
        <taxon>Peltaster</taxon>
    </lineage>
</organism>
<evidence type="ECO:0000313" key="4">
    <source>
        <dbReference type="EMBL" id="QIX01976.1"/>
    </source>
</evidence>
<feature type="region of interest" description="Disordered" evidence="1">
    <location>
        <begin position="580"/>
        <end position="609"/>
    </location>
</feature>
<feature type="signal peptide" evidence="3">
    <location>
        <begin position="1"/>
        <end position="19"/>
    </location>
</feature>
<proteinExistence type="predicted"/>
<evidence type="ECO:0008006" key="6">
    <source>
        <dbReference type="Google" id="ProtNLM"/>
    </source>
</evidence>
<dbReference type="EMBL" id="CP051143">
    <property type="protein sequence ID" value="QIX01976.1"/>
    <property type="molecule type" value="Genomic_DNA"/>
</dbReference>
<protein>
    <recommendedName>
        <fullName evidence="6">GPI transamidase component GPI16</fullName>
    </recommendedName>
</protein>
<keyword evidence="3" id="KW-0732">Signal</keyword>
<evidence type="ECO:0000256" key="3">
    <source>
        <dbReference type="SAM" id="SignalP"/>
    </source>
</evidence>
<keyword evidence="2" id="KW-0472">Membrane</keyword>
<dbReference type="PANTHER" id="PTHR12959:SF11">
    <property type="entry name" value="GPI TRANSAMIDASE COMPONENT PIG-T"/>
    <property type="match status" value="1"/>
</dbReference>
<name>A0A6H0Y4T2_9PEZI</name>
<keyword evidence="2" id="KW-0812">Transmembrane</keyword>
<keyword evidence="5" id="KW-1185">Reference proteome</keyword>
<keyword evidence="2" id="KW-1133">Transmembrane helix</keyword>
<evidence type="ECO:0000313" key="5">
    <source>
        <dbReference type="Proteomes" id="UP000503462"/>
    </source>
</evidence>